<dbReference type="NCBIfam" id="TIGR00296">
    <property type="entry name" value="TIGR00296 family protein"/>
    <property type="match status" value="1"/>
</dbReference>
<dbReference type="PANTHER" id="PTHR13016:SF0">
    <property type="entry name" value="AMME SYNDROME CANDIDATE GENE 1 PROTEIN"/>
    <property type="match status" value="1"/>
</dbReference>
<dbReference type="Proteomes" id="UP000008837">
    <property type="component" value="Unassembled WGS sequence"/>
</dbReference>
<dbReference type="EMBL" id="AAYY01000020">
    <property type="protein sequence ID" value="EDP41564.1"/>
    <property type="molecule type" value="Genomic_DNA"/>
</dbReference>
<sequence length="184" mass="20520">MGLSAIPQADIPDAELNVPVFVSWYLENDAAPQGKQLRGCIGTFEPHPLSQALQVYTIQSAWNDKRFEPIRPAELEKLQCTVSLLTPFEECKDLFDWEMGVHGVYVSFVMPVGGQAMSTTATFLPEIAPAQGWSKQETIVHAILKAGWSGQITDSFMRNVRLWRYKSTTATATYKDFVASPLHV</sequence>
<name>A8QD45_MALGO</name>
<dbReference type="AlphaFoldDB" id="A8QD45"/>
<dbReference type="SUPFAM" id="SSF143447">
    <property type="entry name" value="AMMECR1-like"/>
    <property type="match status" value="1"/>
</dbReference>
<dbReference type="PANTHER" id="PTHR13016">
    <property type="entry name" value="AMMECR1 HOMOLOG"/>
    <property type="match status" value="1"/>
</dbReference>
<dbReference type="PROSITE" id="PS51112">
    <property type="entry name" value="AMMECR1"/>
    <property type="match status" value="1"/>
</dbReference>
<comment type="caution">
    <text evidence="2">The sequence shown here is derived from an EMBL/GenBank/DDBJ whole genome shotgun (WGS) entry which is preliminary data.</text>
</comment>
<evidence type="ECO:0000259" key="1">
    <source>
        <dbReference type="PROSITE" id="PS51112"/>
    </source>
</evidence>
<dbReference type="Gene3D" id="3.30.700.20">
    <property type="entry name" value="Hypothetical protein ph0010, domain 1"/>
    <property type="match status" value="1"/>
</dbReference>
<dbReference type="KEGG" id="mgl:MGL_4113"/>
<dbReference type="InterPro" id="IPR036071">
    <property type="entry name" value="AMMECR1_dom_sf"/>
</dbReference>
<accession>A8QD45</accession>
<dbReference type="OrthoDB" id="24630at2759"/>
<proteinExistence type="predicted"/>
<reference evidence="2 3" key="1">
    <citation type="journal article" date="2007" name="Proc. Natl. Acad. Sci. U.S.A.">
        <title>Dandruff-associated Malassezia genomes reveal convergent and divergent virulence traits shared with plant and human fungal pathogens.</title>
        <authorList>
            <person name="Xu J."/>
            <person name="Saunders C.W."/>
            <person name="Hu P."/>
            <person name="Grant R.A."/>
            <person name="Boekhout T."/>
            <person name="Kuramae E.E."/>
            <person name="Kronstad J.W."/>
            <person name="Deangelis Y.M."/>
            <person name="Reeder N.L."/>
            <person name="Johnstone K.R."/>
            <person name="Leland M."/>
            <person name="Fieno A.M."/>
            <person name="Begley W.M."/>
            <person name="Sun Y."/>
            <person name="Lacey M.P."/>
            <person name="Chaudhary T."/>
            <person name="Keough T."/>
            <person name="Chu L."/>
            <person name="Sears R."/>
            <person name="Yuan B."/>
            <person name="Dawson T.L.Jr."/>
        </authorList>
    </citation>
    <scope>NUCLEOTIDE SEQUENCE [LARGE SCALE GENOMIC DNA]</scope>
    <source>
        <strain evidence="3">ATCC MYA-4612 / CBS 7966</strain>
    </source>
</reference>
<dbReference type="RefSeq" id="XP_001728778.1">
    <property type="nucleotide sequence ID" value="XM_001728726.1"/>
</dbReference>
<dbReference type="InParanoid" id="A8QD45"/>
<keyword evidence="3" id="KW-1185">Reference proteome</keyword>
<protein>
    <recommendedName>
        <fullName evidence="1">AMMECR1 domain-containing protein</fullName>
    </recommendedName>
</protein>
<dbReference type="InterPro" id="IPR027485">
    <property type="entry name" value="AMMECR1_N"/>
</dbReference>
<dbReference type="OMA" id="LFITWNK"/>
<gene>
    <name evidence="2" type="ORF">MGL_4113</name>
</gene>
<dbReference type="InterPro" id="IPR023473">
    <property type="entry name" value="AMMECR1"/>
</dbReference>
<dbReference type="STRING" id="425265.A8QD45"/>
<organism evidence="2 3">
    <name type="scientific">Malassezia globosa (strain ATCC MYA-4612 / CBS 7966)</name>
    <name type="common">Dandruff-associated fungus</name>
    <dbReference type="NCBI Taxonomy" id="425265"/>
    <lineage>
        <taxon>Eukaryota</taxon>
        <taxon>Fungi</taxon>
        <taxon>Dikarya</taxon>
        <taxon>Basidiomycota</taxon>
        <taxon>Ustilaginomycotina</taxon>
        <taxon>Malasseziomycetes</taxon>
        <taxon>Malasseziales</taxon>
        <taxon>Malasseziaceae</taxon>
        <taxon>Malassezia</taxon>
    </lineage>
</organism>
<dbReference type="InterPro" id="IPR002733">
    <property type="entry name" value="AMMECR1_domain"/>
</dbReference>
<dbReference type="Pfam" id="PF01871">
    <property type="entry name" value="AMMECR1"/>
    <property type="match status" value="1"/>
</dbReference>
<evidence type="ECO:0000313" key="2">
    <source>
        <dbReference type="EMBL" id="EDP41564.1"/>
    </source>
</evidence>
<dbReference type="VEuPathDB" id="FungiDB:MGL_4113"/>
<dbReference type="GeneID" id="5853070"/>
<evidence type="ECO:0000313" key="3">
    <source>
        <dbReference type="Proteomes" id="UP000008837"/>
    </source>
</evidence>
<feature type="domain" description="AMMECR1" evidence="1">
    <location>
        <begin position="1"/>
        <end position="181"/>
    </location>
</feature>
<dbReference type="FunCoup" id="A8QD45">
    <property type="interactions" value="460"/>
</dbReference>